<dbReference type="AlphaFoldDB" id="A0A8D8C7M6"/>
<feature type="compositionally biased region" description="Basic and acidic residues" evidence="1">
    <location>
        <begin position="27"/>
        <end position="42"/>
    </location>
</feature>
<evidence type="ECO:0000313" key="2">
    <source>
        <dbReference type="EMBL" id="CAG6486655.1"/>
    </source>
</evidence>
<accession>A0A8D8C7M6</accession>
<name>A0A8D8C7M6_CULPI</name>
<proteinExistence type="predicted"/>
<evidence type="ECO:0000256" key="1">
    <source>
        <dbReference type="SAM" id="MobiDB-lite"/>
    </source>
</evidence>
<sequence>MSERSAEATTCFGQSAKRLIPSCRAEEALDNRQKGHSMKRDSLNNGTSKEPTRRVGNNAIQNPEPLVAYHLVNAGQLGDSGDRRTSRRHYSVAAEDDSVTADIYVSRG</sequence>
<organism evidence="2">
    <name type="scientific">Culex pipiens</name>
    <name type="common">House mosquito</name>
    <dbReference type="NCBI Taxonomy" id="7175"/>
    <lineage>
        <taxon>Eukaryota</taxon>
        <taxon>Metazoa</taxon>
        <taxon>Ecdysozoa</taxon>
        <taxon>Arthropoda</taxon>
        <taxon>Hexapoda</taxon>
        <taxon>Insecta</taxon>
        <taxon>Pterygota</taxon>
        <taxon>Neoptera</taxon>
        <taxon>Endopterygota</taxon>
        <taxon>Diptera</taxon>
        <taxon>Nematocera</taxon>
        <taxon>Culicoidea</taxon>
        <taxon>Culicidae</taxon>
        <taxon>Culicinae</taxon>
        <taxon>Culicini</taxon>
        <taxon>Culex</taxon>
        <taxon>Culex</taxon>
    </lineage>
</organism>
<dbReference type="EMBL" id="HBUE01105007">
    <property type="protein sequence ID" value="CAG6486655.1"/>
    <property type="molecule type" value="Transcribed_RNA"/>
</dbReference>
<protein>
    <submittedName>
        <fullName evidence="2">(northern house mosquito) hypothetical protein</fullName>
    </submittedName>
</protein>
<reference evidence="2" key="1">
    <citation type="submission" date="2021-05" db="EMBL/GenBank/DDBJ databases">
        <authorList>
            <person name="Alioto T."/>
            <person name="Alioto T."/>
            <person name="Gomez Garrido J."/>
        </authorList>
    </citation>
    <scope>NUCLEOTIDE SEQUENCE</scope>
</reference>
<feature type="region of interest" description="Disordered" evidence="1">
    <location>
        <begin position="27"/>
        <end position="58"/>
    </location>
</feature>